<dbReference type="PANTHER" id="PTHR35176">
    <property type="entry name" value="HEME OXYGENASE HI_0854-RELATED"/>
    <property type="match status" value="1"/>
</dbReference>
<dbReference type="GO" id="GO:0016627">
    <property type="term" value="F:oxidoreductase activity, acting on the CH-CH group of donors"/>
    <property type="evidence" value="ECO:0007669"/>
    <property type="project" value="TreeGrafter"/>
</dbReference>
<gene>
    <name evidence="3" type="ORF">EP51_42850</name>
</gene>
<evidence type="ECO:0000313" key="4">
    <source>
        <dbReference type="Proteomes" id="UP000028488"/>
    </source>
</evidence>
<proteinExistence type="predicted"/>
<dbReference type="GO" id="GO:0070967">
    <property type="term" value="F:coenzyme F420 binding"/>
    <property type="evidence" value="ECO:0007669"/>
    <property type="project" value="TreeGrafter"/>
</dbReference>
<dbReference type="AlphaFoldDB" id="A0A076EZN7"/>
<evidence type="ECO:0000259" key="2">
    <source>
        <dbReference type="Pfam" id="PF01243"/>
    </source>
</evidence>
<dbReference type="InterPro" id="IPR011576">
    <property type="entry name" value="Pyridox_Oxase_N"/>
</dbReference>
<dbReference type="PANTHER" id="PTHR35176:SF6">
    <property type="entry name" value="HEME OXYGENASE HI_0854-RELATED"/>
    <property type="match status" value="1"/>
</dbReference>
<dbReference type="EMBL" id="CP008949">
    <property type="protein sequence ID" value="AII10888.1"/>
    <property type="molecule type" value="Genomic_DNA"/>
</dbReference>
<feature type="domain" description="Pyridoxamine 5'-phosphate oxidase N-terminal" evidence="2">
    <location>
        <begin position="12"/>
        <end position="147"/>
    </location>
</feature>
<accession>A0A076EZN7</accession>
<dbReference type="RefSeq" id="WP_128643255.1">
    <property type="nucleotide sequence ID" value="NZ_CP008949.1"/>
</dbReference>
<dbReference type="Pfam" id="PF01243">
    <property type="entry name" value="PNPOx_N"/>
    <property type="match status" value="1"/>
</dbReference>
<reference evidence="3 4" key="1">
    <citation type="submission" date="2014-07" db="EMBL/GenBank/DDBJ databases">
        <title>Genome Sequence of Rhodococcus opacus Strain R7, a Biodegrader of Mono- and Polycyclic Aromatic Hydrocarbons.</title>
        <authorList>
            <person name="Di Gennaro P."/>
            <person name="Zampolli J."/>
            <person name="Presti I."/>
            <person name="Cappelletti M."/>
            <person name="D'Ursi P."/>
            <person name="Orro A."/>
            <person name="Mezzelani A."/>
            <person name="Milanesi L."/>
        </authorList>
    </citation>
    <scope>NUCLEOTIDE SEQUENCE [LARGE SCALE GENOMIC DNA]</scope>
    <source>
        <strain evidence="3 4">R7</strain>
        <plasmid evidence="3">pPDG2</plasmid>
    </source>
</reference>
<dbReference type="InterPro" id="IPR052019">
    <property type="entry name" value="F420H2_bilvrd_red/Heme_oxyg"/>
</dbReference>
<keyword evidence="3" id="KW-0614">Plasmid</keyword>
<keyword evidence="1" id="KW-0560">Oxidoreductase</keyword>
<evidence type="ECO:0000256" key="1">
    <source>
        <dbReference type="ARBA" id="ARBA00023002"/>
    </source>
</evidence>
<name>A0A076EZN7_RHOOP</name>
<dbReference type="Gene3D" id="2.30.110.10">
    <property type="entry name" value="Electron Transport, Fmn-binding Protein, Chain A"/>
    <property type="match status" value="1"/>
</dbReference>
<geneLocation type="plasmid" evidence="3 4">
    <name>pPDG2</name>
</geneLocation>
<dbReference type="SUPFAM" id="SSF50475">
    <property type="entry name" value="FMN-binding split barrel"/>
    <property type="match status" value="1"/>
</dbReference>
<dbReference type="InterPro" id="IPR012349">
    <property type="entry name" value="Split_barrel_FMN-bd"/>
</dbReference>
<dbReference type="GO" id="GO:0005829">
    <property type="term" value="C:cytosol"/>
    <property type="evidence" value="ECO:0007669"/>
    <property type="project" value="TreeGrafter"/>
</dbReference>
<sequence>MASRRSQIRLEPDEIDTFLAEHWTLVLGTVTKDGWPHMTALSYGIVDGTIVVASFREAQKVVNAQRNSHVTVLIEENQENYFKTRGVLMFGEAEIREDLDSVVLASKAVVAQRRKILGEEVFIPDSVEKSASKRCVIAIKPTKIVSWDHSRLGGKY</sequence>
<dbReference type="Proteomes" id="UP000028488">
    <property type="component" value="Plasmid pPDG2"/>
</dbReference>
<protein>
    <recommendedName>
        <fullName evidence="2">Pyridoxamine 5'-phosphate oxidase N-terminal domain-containing protein</fullName>
    </recommendedName>
</protein>
<organism evidence="3 4">
    <name type="scientific">Rhodococcus opacus</name>
    <name type="common">Nocardia opaca</name>
    <dbReference type="NCBI Taxonomy" id="37919"/>
    <lineage>
        <taxon>Bacteria</taxon>
        <taxon>Bacillati</taxon>
        <taxon>Actinomycetota</taxon>
        <taxon>Actinomycetes</taxon>
        <taxon>Mycobacteriales</taxon>
        <taxon>Nocardiaceae</taxon>
        <taxon>Rhodococcus</taxon>
    </lineage>
</organism>
<evidence type="ECO:0000313" key="3">
    <source>
        <dbReference type="EMBL" id="AII10888.1"/>
    </source>
</evidence>